<keyword evidence="2" id="KW-0614">Plasmid</keyword>
<protein>
    <recommendedName>
        <fullName evidence="1">DUF8094 domain-containing protein</fullName>
    </recommendedName>
</protein>
<dbReference type="PROSITE" id="PS51257">
    <property type="entry name" value="PROKAR_LIPOPROTEIN"/>
    <property type="match status" value="1"/>
</dbReference>
<dbReference type="AlphaFoldDB" id="A0AB39R1Z1"/>
<sequence>MPRSVHRPSQMRRLSVIPIGVTAAIVLSACSDNGTDHPAAGTSPTVSKAPASRGVITRTAAESVIDHYQATNNRANARRSAQVLGTIETGTLYAQDKADYRLWNTWTKSEQKEYGSPFTYVDRHLWIPPASSGATWFAATVTASTTRAKALIIFDKGSGDTYKAALTLFKGKGESIPAIAVDRNGWAVLADPSKEVGGIAPAGLHAAYEDYWVTGGMKEGTRLAATTKPIKDALQIHRAAEKHGTADGYATKKFFATSPASVKVYALRAADGAVLAAFSTAHTQESLVKPQYRCKTADIVPSKEQAALGAGQGYLITDTFLGQGLASLTSRSARMTNIEWQAVGSRAAQCPKPA</sequence>
<reference evidence="2" key="1">
    <citation type="submission" date="2024-07" db="EMBL/GenBank/DDBJ databases">
        <authorList>
            <person name="Yu S.T."/>
        </authorList>
    </citation>
    <scope>NUCLEOTIDE SEQUENCE</scope>
    <source>
        <strain evidence="2">R39</strain>
        <plasmid evidence="2">unnamed1</plasmid>
    </source>
</reference>
<name>A0AB39R1Z1_9ACTN</name>
<evidence type="ECO:0000259" key="1">
    <source>
        <dbReference type="Pfam" id="PF26366"/>
    </source>
</evidence>
<dbReference type="Pfam" id="PF26366">
    <property type="entry name" value="DUF8094"/>
    <property type="match status" value="1"/>
</dbReference>
<gene>
    <name evidence="2" type="ORF">AB5J52_48690</name>
</gene>
<proteinExistence type="predicted"/>
<organism evidence="2">
    <name type="scientific">Streptomyces sp. R39</name>
    <dbReference type="NCBI Taxonomy" id="3238631"/>
    <lineage>
        <taxon>Bacteria</taxon>
        <taxon>Bacillati</taxon>
        <taxon>Actinomycetota</taxon>
        <taxon>Actinomycetes</taxon>
        <taxon>Kitasatosporales</taxon>
        <taxon>Streptomycetaceae</taxon>
        <taxon>Streptomyces</taxon>
    </lineage>
</organism>
<dbReference type="EMBL" id="CP163442">
    <property type="protein sequence ID" value="XDQ50007.1"/>
    <property type="molecule type" value="Genomic_DNA"/>
</dbReference>
<geneLocation type="plasmid" evidence="2">
    <name>unnamed1</name>
</geneLocation>
<dbReference type="RefSeq" id="WP_369228532.1">
    <property type="nucleotide sequence ID" value="NZ_CP163442.1"/>
</dbReference>
<accession>A0AB39R1Z1</accession>
<evidence type="ECO:0000313" key="2">
    <source>
        <dbReference type="EMBL" id="XDQ50007.1"/>
    </source>
</evidence>
<feature type="domain" description="DUF8094" evidence="1">
    <location>
        <begin position="53"/>
        <end position="334"/>
    </location>
</feature>
<dbReference type="InterPro" id="IPR058407">
    <property type="entry name" value="DUF8094"/>
</dbReference>